<dbReference type="EMBL" id="JBBPBM010000019">
    <property type="protein sequence ID" value="KAK8553985.1"/>
    <property type="molecule type" value="Genomic_DNA"/>
</dbReference>
<evidence type="ECO:0000256" key="1">
    <source>
        <dbReference type="SAM" id="MobiDB-lite"/>
    </source>
</evidence>
<feature type="compositionally biased region" description="Polar residues" evidence="1">
    <location>
        <begin position="128"/>
        <end position="149"/>
    </location>
</feature>
<dbReference type="Proteomes" id="UP001472677">
    <property type="component" value="Unassembled WGS sequence"/>
</dbReference>
<comment type="caution">
    <text evidence="2">The sequence shown here is derived from an EMBL/GenBank/DDBJ whole genome shotgun (WGS) entry which is preliminary data.</text>
</comment>
<protein>
    <submittedName>
        <fullName evidence="2">Uncharacterized protein</fullName>
    </submittedName>
</protein>
<feature type="region of interest" description="Disordered" evidence="1">
    <location>
        <begin position="205"/>
        <end position="225"/>
    </location>
</feature>
<evidence type="ECO:0000313" key="3">
    <source>
        <dbReference type="Proteomes" id="UP001472677"/>
    </source>
</evidence>
<evidence type="ECO:0000313" key="2">
    <source>
        <dbReference type="EMBL" id="KAK8553985.1"/>
    </source>
</evidence>
<accession>A0ABR2E815</accession>
<keyword evidence="3" id="KW-1185">Reference proteome</keyword>
<name>A0ABR2E815_9ROSI</name>
<gene>
    <name evidence="2" type="ORF">V6N12_030964</name>
</gene>
<organism evidence="2 3">
    <name type="scientific">Hibiscus sabdariffa</name>
    <name type="common">roselle</name>
    <dbReference type="NCBI Taxonomy" id="183260"/>
    <lineage>
        <taxon>Eukaryota</taxon>
        <taxon>Viridiplantae</taxon>
        <taxon>Streptophyta</taxon>
        <taxon>Embryophyta</taxon>
        <taxon>Tracheophyta</taxon>
        <taxon>Spermatophyta</taxon>
        <taxon>Magnoliopsida</taxon>
        <taxon>eudicotyledons</taxon>
        <taxon>Gunneridae</taxon>
        <taxon>Pentapetalae</taxon>
        <taxon>rosids</taxon>
        <taxon>malvids</taxon>
        <taxon>Malvales</taxon>
        <taxon>Malvaceae</taxon>
        <taxon>Malvoideae</taxon>
        <taxon>Hibiscus</taxon>
    </lineage>
</organism>
<feature type="region of interest" description="Disordered" evidence="1">
    <location>
        <begin position="26"/>
        <end position="48"/>
    </location>
</feature>
<reference evidence="2 3" key="1">
    <citation type="journal article" date="2024" name="G3 (Bethesda)">
        <title>Genome assembly of Hibiscus sabdariffa L. provides insights into metabolisms of medicinal natural products.</title>
        <authorList>
            <person name="Kim T."/>
        </authorList>
    </citation>
    <scope>NUCLEOTIDE SEQUENCE [LARGE SCALE GENOMIC DNA]</scope>
    <source>
        <strain evidence="2">TK-2024</strain>
        <tissue evidence="2">Old leaves</tissue>
    </source>
</reference>
<sequence>MVGVKPKGLAICCCFALDLQRRMKRENPSENPSLPILPLQNVGTGGRPSDEVLVEMDHEGLSEVDPVQGQIRSAIESCGVSQPGLSSSIAALDGVDNPEEAQPSEPSEKEPYGPWMQASSRRRKPVSHSVSLGSSGNRGRQPPVNSGSRFASLVEDSGVINIPSTMSMDARESVVMNGDGRHSVPAVGQTSRLDIGGPTVLKNAAYKASNPEKRSKSSKFSSGTARVVSLVNEKEPVVATQGKTFGNEHHKTTTIVEQPIQLSAAIGGKIIKERGNVVRSRNDGIHLDRPGIRVQKLYTSSHMQPALYEWMQEFAKELESGGKVADGTFGVDDGFIATNKDTRHIANHGNSVTDNAVAVMQAGGWRLG</sequence>
<feature type="compositionally biased region" description="Polar residues" evidence="1">
    <location>
        <begin position="79"/>
        <end position="89"/>
    </location>
</feature>
<feature type="region of interest" description="Disordered" evidence="1">
    <location>
        <begin position="78"/>
        <end position="149"/>
    </location>
</feature>
<proteinExistence type="predicted"/>